<accession>A0AAW5HZY2</accession>
<reference evidence="3 4" key="1">
    <citation type="submission" date="2021-01" db="EMBL/GenBank/DDBJ databases">
        <title>Identification and Characterization of Corynebacterium sp.</title>
        <authorList>
            <person name="Luo Q."/>
            <person name="Qu P."/>
            <person name="Chen Q."/>
        </authorList>
    </citation>
    <scope>NUCLEOTIDE SEQUENCE [LARGE SCALE GENOMIC DNA]</scope>
    <source>
        <strain evidence="3 4">MC-18</strain>
    </source>
</reference>
<keyword evidence="2" id="KW-0472">Membrane</keyword>
<protein>
    <submittedName>
        <fullName evidence="3">Uncharacterized protein</fullName>
    </submittedName>
</protein>
<dbReference type="AlphaFoldDB" id="A0AAW5HZY2"/>
<dbReference type="EMBL" id="JAEUWV010000027">
    <property type="protein sequence ID" value="MCO6395435.1"/>
    <property type="molecule type" value="Genomic_DNA"/>
</dbReference>
<dbReference type="Proteomes" id="UP001205920">
    <property type="component" value="Unassembled WGS sequence"/>
</dbReference>
<feature type="compositionally biased region" description="Pro residues" evidence="1">
    <location>
        <begin position="688"/>
        <end position="697"/>
    </location>
</feature>
<feature type="compositionally biased region" description="Low complexity" evidence="1">
    <location>
        <begin position="667"/>
        <end position="683"/>
    </location>
</feature>
<keyword evidence="2" id="KW-0812">Transmembrane</keyword>
<feature type="non-terminal residue" evidence="3">
    <location>
        <position position="1"/>
    </location>
</feature>
<sequence>QADLYDADIHSFGHTAGPDWTSTWAISNNADVTDHVEILKLHTDLPGVETDYTNKDQLGTYKVRLTGGRIYPETIPLDVEAIIYYNDGSTKRLTGTTNIHPLPVMVAHDEASKDPHALDHLTQADLYDADIHSFGHTAGPDWTSTWAISNNADVTDHVEILKLHTDLPGVETDYTNKDQLGTYKVRLTGGRIYPETIPLDVEAIIYYNDGSTKRLTGTTNIHPVLELMKKPNEVPYISWEELNDLNGTPQYWSHLTDSPDVKSARVVKFEPSADGVKYEAVEGRDGEVGLNVWLNDNLEYPASISVDITTEVEFNDGEITNVDGTLWIQTDPSLVPNEVPPVNEEESYDVTTTPIYQYTLGPSPDVATVKLAQFEASAEGVQYRVMDEPNYAGEIEMWLDGDRRYPETITVDLSWDVTFHDGKTTQVQSKQTLHPAAWLIESDEPQMSMADLYDPKITTVPAYSVGPKNTYWTHVIAAGPDVSEINVLKFDAPYPLEYETYSNEFGMFAMYLRLTGGKIYPETFKVPITSEVIYNDGSRDVITGTLEVQPLKSLVAEETPEAPEPTTEASTPVHTSKPTPTPTTATPKSSLTTKQVPPAATTTPTVAPTTTAATKSQPTLVVPTTTSKKSTTTSATPTRATTTTAAPVSSNTVTAAQKPAPTKNSETTSPTPSAVTVTGTSPVDQPAKPKPNTPVPAPTKEGSSMSTAGIVATVAVTLFALLGGLFFALKDQLPKEIKQHLPF</sequence>
<keyword evidence="2" id="KW-1133">Transmembrane helix</keyword>
<comment type="caution">
    <text evidence="3">The sequence shown here is derived from an EMBL/GenBank/DDBJ whole genome shotgun (WGS) entry which is preliminary data.</text>
</comment>
<keyword evidence="4" id="KW-1185">Reference proteome</keyword>
<feature type="region of interest" description="Disordered" evidence="1">
    <location>
        <begin position="554"/>
        <end position="704"/>
    </location>
</feature>
<evidence type="ECO:0000313" key="3">
    <source>
        <dbReference type="EMBL" id="MCO6395435.1"/>
    </source>
</evidence>
<evidence type="ECO:0000313" key="4">
    <source>
        <dbReference type="Proteomes" id="UP001205920"/>
    </source>
</evidence>
<evidence type="ECO:0000256" key="2">
    <source>
        <dbReference type="SAM" id="Phobius"/>
    </source>
</evidence>
<feature type="compositionally biased region" description="Low complexity" evidence="1">
    <location>
        <begin position="564"/>
        <end position="656"/>
    </location>
</feature>
<gene>
    <name evidence="3" type="ORF">JMN37_10725</name>
</gene>
<evidence type="ECO:0000256" key="1">
    <source>
        <dbReference type="SAM" id="MobiDB-lite"/>
    </source>
</evidence>
<name>A0AAW5HZY2_9CORY</name>
<organism evidence="3 4">
    <name type="scientific">Corynebacterium lipophilum</name>
    <dbReference type="NCBI Taxonomy" id="2804918"/>
    <lineage>
        <taxon>Bacteria</taxon>
        <taxon>Bacillati</taxon>
        <taxon>Actinomycetota</taxon>
        <taxon>Actinomycetes</taxon>
        <taxon>Mycobacteriales</taxon>
        <taxon>Corynebacteriaceae</taxon>
        <taxon>Corynebacterium</taxon>
    </lineage>
</organism>
<proteinExistence type="predicted"/>
<feature type="transmembrane region" description="Helical" evidence="2">
    <location>
        <begin position="708"/>
        <end position="729"/>
    </location>
</feature>